<organism evidence="2 3">
    <name type="scientific">Aldrovandia affinis</name>
    <dbReference type="NCBI Taxonomy" id="143900"/>
    <lineage>
        <taxon>Eukaryota</taxon>
        <taxon>Metazoa</taxon>
        <taxon>Chordata</taxon>
        <taxon>Craniata</taxon>
        <taxon>Vertebrata</taxon>
        <taxon>Euteleostomi</taxon>
        <taxon>Actinopterygii</taxon>
        <taxon>Neopterygii</taxon>
        <taxon>Teleostei</taxon>
        <taxon>Notacanthiformes</taxon>
        <taxon>Halosauridae</taxon>
        <taxon>Aldrovandia</taxon>
    </lineage>
</organism>
<evidence type="ECO:0000256" key="1">
    <source>
        <dbReference type="SAM" id="MobiDB-lite"/>
    </source>
</evidence>
<dbReference type="AlphaFoldDB" id="A0AAD7W1T3"/>
<proteinExistence type="predicted"/>
<accession>A0AAD7W1T3</accession>
<sequence length="93" mass="9753">MHAPPRLQDVLPPAGAAAPRSEVCPSEEQVNRGAGLPTCAARRGKGVSGTVLTARRSHQSCSPVALVTAQKPSPGQSLRQLKSSWGLFGEQRL</sequence>
<evidence type="ECO:0000313" key="2">
    <source>
        <dbReference type="EMBL" id="KAJ8372094.1"/>
    </source>
</evidence>
<gene>
    <name evidence="2" type="ORF">AAFF_G00294580</name>
</gene>
<dbReference type="Proteomes" id="UP001221898">
    <property type="component" value="Unassembled WGS sequence"/>
</dbReference>
<comment type="caution">
    <text evidence="2">The sequence shown here is derived from an EMBL/GenBank/DDBJ whole genome shotgun (WGS) entry which is preliminary data.</text>
</comment>
<keyword evidence="3" id="KW-1185">Reference proteome</keyword>
<reference evidence="2" key="1">
    <citation type="journal article" date="2023" name="Science">
        <title>Genome structures resolve the early diversification of teleost fishes.</title>
        <authorList>
            <person name="Parey E."/>
            <person name="Louis A."/>
            <person name="Montfort J."/>
            <person name="Bouchez O."/>
            <person name="Roques C."/>
            <person name="Iampietro C."/>
            <person name="Lluch J."/>
            <person name="Castinel A."/>
            <person name="Donnadieu C."/>
            <person name="Desvignes T."/>
            <person name="Floi Bucao C."/>
            <person name="Jouanno E."/>
            <person name="Wen M."/>
            <person name="Mejri S."/>
            <person name="Dirks R."/>
            <person name="Jansen H."/>
            <person name="Henkel C."/>
            <person name="Chen W.J."/>
            <person name="Zahm M."/>
            <person name="Cabau C."/>
            <person name="Klopp C."/>
            <person name="Thompson A.W."/>
            <person name="Robinson-Rechavi M."/>
            <person name="Braasch I."/>
            <person name="Lecointre G."/>
            <person name="Bobe J."/>
            <person name="Postlethwait J.H."/>
            <person name="Berthelot C."/>
            <person name="Roest Crollius H."/>
            <person name="Guiguen Y."/>
        </authorList>
    </citation>
    <scope>NUCLEOTIDE SEQUENCE</scope>
    <source>
        <strain evidence="2">NC1722</strain>
    </source>
</reference>
<protein>
    <submittedName>
        <fullName evidence="2">Uncharacterized protein</fullName>
    </submittedName>
</protein>
<dbReference type="EMBL" id="JAINUG010000416">
    <property type="protein sequence ID" value="KAJ8372094.1"/>
    <property type="molecule type" value="Genomic_DNA"/>
</dbReference>
<name>A0AAD7W1T3_9TELE</name>
<evidence type="ECO:0000313" key="3">
    <source>
        <dbReference type="Proteomes" id="UP001221898"/>
    </source>
</evidence>
<feature type="region of interest" description="Disordered" evidence="1">
    <location>
        <begin position="1"/>
        <end position="29"/>
    </location>
</feature>